<dbReference type="Pfam" id="PF03798">
    <property type="entry name" value="TRAM_LAG1_CLN8"/>
    <property type="match status" value="1"/>
</dbReference>
<evidence type="ECO:0000313" key="9">
    <source>
        <dbReference type="EMBL" id="KAL3776994.1"/>
    </source>
</evidence>
<evidence type="ECO:0000256" key="5">
    <source>
        <dbReference type="PROSITE-ProRule" id="PRU00205"/>
    </source>
</evidence>
<dbReference type="Pfam" id="PF00134">
    <property type="entry name" value="Cyclin_N"/>
    <property type="match status" value="1"/>
</dbReference>
<dbReference type="Proteomes" id="UP001530400">
    <property type="component" value="Unassembled WGS sequence"/>
</dbReference>
<evidence type="ECO:0000256" key="7">
    <source>
        <dbReference type="SAM" id="Phobius"/>
    </source>
</evidence>
<evidence type="ECO:0000259" key="8">
    <source>
        <dbReference type="PROSITE" id="PS50922"/>
    </source>
</evidence>
<feature type="transmembrane region" description="Helical" evidence="7">
    <location>
        <begin position="305"/>
        <end position="324"/>
    </location>
</feature>
<keyword evidence="4 5" id="KW-0472">Membrane</keyword>
<reference evidence="9 10" key="1">
    <citation type="submission" date="2024-10" db="EMBL/GenBank/DDBJ databases">
        <title>Updated reference genomes for cyclostephanoid diatoms.</title>
        <authorList>
            <person name="Roberts W.R."/>
            <person name="Alverson A.J."/>
        </authorList>
    </citation>
    <scope>NUCLEOTIDE SEQUENCE [LARGE SCALE GENOMIC DNA]</scope>
    <source>
        <strain evidence="9 10">AJA010-31</strain>
    </source>
</reference>
<feature type="region of interest" description="Disordered" evidence="6">
    <location>
        <begin position="172"/>
        <end position="193"/>
    </location>
</feature>
<feature type="domain" description="TLC" evidence="8">
    <location>
        <begin position="408"/>
        <end position="629"/>
    </location>
</feature>
<dbReference type="EMBL" id="JALLPJ020001072">
    <property type="protein sequence ID" value="KAL3776994.1"/>
    <property type="molecule type" value="Genomic_DNA"/>
</dbReference>
<keyword evidence="10" id="KW-1185">Reference proteome</keyword>
<evidence type="ECO:0000256" key="4">
    <source>
        <dbReference type="ARBA" id="ARBA00023136"/>
    </source>
</evidence>
<feature type="transmembrane region" description="Helical" evidence="7">
    <location>
        <begin position="600"/>
        <end position="621"/>
    </location>
</feature>
<dbReference type="InterPro" id="IPR036915">
    <property type="entry name" value="Cyclin-like_sf"/>
</dbReference>
<name>A0ABD3NMD8_9STRA</name>
<protein>
    <recommendedName>
        <fullName evidence="8">TLC domain-containing protein</fullName>
    </recommendedName>
</protein>
<dbReference type="PANTHER" id="PTHR12560:SF0">
    <property type="entry name" value="LD18904P"/>
    <property type="match status" value="1"/>
</dbReference>
<sequence>MSAQQGTQKNSLLVEQLSAMFYQESTTKYKSIDYMNSTEIVVSSSDRESLCLGAILLLQLAMMWIGLQYLSSSDPSAKRAIEHRFQFQLAFVACLVIALKVHSGFNVETSFFADEVCEGSYSAKEIVDMEDKILKALNWYLNGPSPHDFIGGFLEVVHHVVVISLFSHKHTMAKPKQPKAPPPTSEQKKLRRKDPTIVPSTPYLLTSKFLDLTCDYAPLIHNLCPSDGWRSAIGPWGVFPTGKLSHSYNSYFGDDIKRDVTYSDFLEMPSAVDVSSLSGGERLQGTLTNYYNFAFETPSTTLCDLTNPLALYVLLGLLLIVRTFKKKFMPKFSLLGKRLGRAAHGPEWEAENGDRIVKFGEYVYRLIFHSSISAYGVYIFCDKSWWNNAMGGTKNLWELHPNHPVEPCMAWYYLVQCAYNVDALLSLLEISFQFEWVNPMTYSSALEFLEKEHTMNESQRKKQVLNMMIQSRQQTVFWTPFFQIKWSPSVRGDFREMMAHHLVTNALIFGSSFYRFTRIGSMIFLIHDLSDVPIDMSKLGNFVKWKVTTIVCFVVMVLMWVVTRLTIFPFVIFRSVLFESYEYMVVKGTMDPALYEAYCYIFYSLLGALVLLHVTWFLILLRIGWTLVSKGETHDYSEHKRGEKQDLKKKN</sequence>
<keyword evidence="3 7" id="KW-1133">Transmembrane helix</keyword>
<dbReference type="InterPro" id="IPR006634">
    <property type="entry name" value="TLC-dom"/>
</dbReference>
<gene>
    <name evidence="9" type="ORF">ACHAWO_006348</name>
</gene>
<dbReference type="Gene3D" id="1.10.472.10">
    <property type="entry name" value="Cyclin-like"/>
    <property type="match status" value="2"/>
</dbReference>
<dbReference type="SMART" id="SM00724">
    <property type="entry name" value="TLC"/>
    <property type="match status" value="1"/>
</dbReference>
<dbReference type="GO" id="GO:0016020">
    <property type="term" value="C:membrane"/>
    <property type="evidence" value="ECO:0007669"/>
    <property type="project" value="UniProtKB-SubCell"/>
</dbReference>
<dbReference type="PANTHER" id="PTHR12560">
    <property type="entry name" value="LONGEVITY ASSURANCE FACTOR 1 LAG1"/>
    <property type="match status" value="1"/>
</dbReference>
<organism evidence="9 10">
    <name type="scientific">Cyclotella atomus</name>
    <dbReference type="NCBI Taxonomy" id="382360"/>
    <lineage>
        <taxon>Eukaryota</taxon>
        <taxon>Sar</taxon>
        <taxon>Stramenopiles</taxon>
        <taxon>Ochrophyta</taxon>
        <taxon>Bacillariophyta</taxon>
        <taxon>Coscinodiscophyceae</taxon>
        <taxon>Thalassiosirophycidae</taxon>
        <taxon>Stephanodiscales</taxon>
        <taxon>Stephanodiscaceae</taxon>
        <taxon>Cyclotella</taxon>
    </lineage>
</organism>
<evidence type="ECO:0000256" key="1">
    <source>
        <dbReference type="ARBA" id="ARBA00004141"/>
    </source>
</evidence>
<dbReference type="InterPro" id="IPR006671">
    <property type="entry name" value="Cyclin_N"/>
</dbReference>
<evidence type="ECO:0000256" key="6">
    <source>
        <dbReference type="SAM" id="MobiDB-lite"/>
    </source>
</evidence>
<dbReference type="SUPFAM" id="SSF47954">
    <property type="entry name" value="Cyclin-like"/>
    <property type="match status" value="1"/>
</dbReference>
<comment type="subcellular location">
    <subcellularLocation>
        <location evidence="1">Membrane</location>
        <topology evidence="1">Multi-pass membrane protein</topology>
    </subcellularLocation>
</comment>
<evidence type="ECO:0000256" key="3">
    <source>
        <dbReference type="ARBA" id="ARBA00022989"/>
    </source>
</evidence>
<keyword evidence="2 5" id="KW-0812">Transmembrane</keyword>
<feature type="transmembrane region" description="Helical" evidence="7">
    <location>
        <begin position="547"/>
        <end position="573"/>
    </location>
</feature>
<evidence type="ECO:0000256" key="2">
    <source>
        <dbReference type="ARBA" id="ARBA00022692"/>
    </source>
</evidence>
<proteinExistence type="predicted"/>
<accession>A0ABD3NMD8</accession>
<evidence type="ECO:0000313" key="10">
    <source>
        <dbReference type="Proteomes" id="UP001530400"/>
    </source>
</evidence>
<dbReference type="PROSITE" id="PS50922">
    <property type="entry name" value="TLC"/>
    <property type="match status" value="1"/>
</dbReference>
<comment type="caution">
    <text evidence="9">The sequence shown here is derived from an EMBL/GenBank/DDBJ whole genome shotgun (WGS) entry which is preliminary data.</text>
</comment>
<dbReference type="AlphaFoldDB" id="A0ABD3NMD8"/>
<dbReference type="InterPro" id="IPR016439">
    <property type="entry name" value="Lag1/Lac1-like"/>
</dbReference>